<evidence type="ECO:0000313" key="2">
    <source>
        <dbReference type="EMBL" id="EER06481.1"/>
    </source>
</evidence>
<feature type="transmembrane region" description="Helical" evidence="1">
    <location>
        <begin position="45"/>
        <end position="73"/>
    </location>
</feature>
<dbReference type="GeneID" id="9065669"/>
<name>C5LAM5_PERM5</name>
<protein>
    <submittedName>
        <fullName evidence="2">Uncharacterized protein</fullName>
    </submittedName>
</protein>
<keyword evidence="1" id="KW-1133">Transmembrane helix</keyword>
<accession>C5LAM5</accession>
<proteinExistence type="predicted"/>
<sequence length="80" mass="8597">MLERWLLDLDRLDLAVGTLLDTEGCFMLLARLADVATSSVMEVKYLPLGVGLAFAFTLAFPLVSAFTFIAFVFGSASGCS</sequence>
<dbReference type="EMBL" id="GG680729">
    <property type="protein sequence ID" value="EER06481.1"/>
    <property type="molecule type" value="Genomic_DNA"/>
</dbReference>
<dbReference type="RefSeq" id="XP_002774665.1">
    <property type="nucleotide sequence ID" value="XM_002774619.1"/>
</dbReference>
<dbReference type="AlphaFoldDB" id="C5LAM5"/>
<keyword evidence="3" id="KW-1185">Reference proteome</keyword>
<dbReference type="InParanoid" id="C5LAM5"/>
<evidence type="ECO:0000313" key="3">
    <source>
        <dbReference type="Proteomes" id="UP000007800"/>
    </source>
</evidence>
<keyword evidence="1" id="KW-0472">Membrane</keyword>
<keyword evidence="1" id="KW-0812">Transmembrane</keyword>
<organism evidence="3">
    <name type="scientific">Perkinsus marinus (strain ATCC 50983 / TXsc)</name>
    <dbReference type="NCBI Taxonomy" id="423536"/>
    <lineage>
        <taxon>Eukaryota</taxon>
        <taxon>Sar</taxon>
        <taxon>Alveolata</taxon>
        <taxon>Perkinsozoa</taxon>
        <taxon>Perkinsea</taxon>
        <taxon>Perkinsida</taxon>
        <taxon>Perkinsidae</taxon>
        <taxon>Perkinsus</taxon>
    </lineage>
</organism>
<evidence type="ECO:0000256" key="1">
    <source>
        <dbReference type="SAM" id="Phobius"/>
    </source>
</evidence>
<gene>
    <name evidence="2" type="ORF">Pmar_PMAR006293</name>
</gene>
<reference evidence="2 3" key="1">
    <citation type="submission" date="2008-07" db="EMBL/GenBank/DDBJ databases">
        <authorList>
            <person name="El-Sayed N."/>
            <person name="Caler E."/>
            <person name="Inman J."/>
            <person name="Amedeo P."/>
            <person name="Hass B."/>
            <person name="Wortman J."/>
        </authorList>
    </citation>
    <scope>NUCLEOTIDE SEQUENCE [LARGE SCALE GENOMIC DNA]</scope>
    <source>
        <strain evidence="3">ATCC 50983 / TXsc</strain>
    </source>
</reference>
<dbReference type="Proteomes" id="UP000007800">
    <property type="component" value="Unassembled WGS sequence"/>
</dbReference>